<comment type="caution">
    <text evidence="3">The sequence shown here is derived from an EMBL/GenBank/DDBJ whole genome shotgun (WGS) entry which is preliminary data.</text>
</comment>
<dbReference type="EMBL" id="LJZR01000006">
    <property type="protein sequence ID" value="KPQ36443.1"/>
    <property type="molecule type" value="Genomic_DNA"/>
</dbReference>
<name>A0A0P8DI85_9CYAN</name>
<organism evidence="3 4">
    <name type="scientific">Phormidesmis priestleyi Ana</name>
    <dbReference type="NCBI Taxonomy" id="1666911"/>
    <lineage>
        <taxon>Bacteria</taxon>
        <taxon>Bacillati</taxon>
        <taxon>Cyanobacteriota</taxon>
        <taxon>Cyanophyceae</taxon>
        <taxon>Leptolyngbyales</taxon>
        <taxon>Leptolyngbyaceae</taxon>
        <taxon>Phormidesmis</taxon>
    </lineage>
</organism>
<feature type="compositionally biased region" description="Polar residues" evidence="2">
    <location>
        <begin position="197"/>
        <end position="207"/>
    </location>
</feature>
<evidence type="ECO:0000313" key="4">
    <source>
        <dbReference type="Proteomes" id="UP000050465"/>
    </source>
</evidence>
<sequence length="459" mass="48528">MSKPRNRPIYSSAHNSDDAQPGGLGKRSNTHLASILAAAASSVTDQPHPMSQLLTGSDLLDSFKKEPQKEPQPFDTLVPVAVLRQVSFPYTFSTPNAPLPPASLPVEAQVSSEKNSPAPQAPLSQANIESSTKAGVSRQLKAKIASLKAASRSSSVQPSVRPSVRPSAQSSVQVSQTGPAPSQTGPATDSARLPVSNKGQIRPTTLPSRVYGGYDYKALQSKAAEGGLVNLDDALLFGGIDSDTNRKGPTAGRGVNSRDKAPKAFDYESYLSEPLEDFTASPIKGGFHPTAHLYSDSSQSDLCTVLDATAFNLSGLTEEALAEEALAEEALAELAESRAVTIDGINGENSELGDLTKQISQLSQEIEYLNTRLAELSAKKFLQADLAASASPAANRRHSVSDKSTASPDSVLPDVGRKVRRHPVGLNSVVLNIEDLQLEDPAQAEQIRVATLEPLPQVV</sequence>
<evidence type="ECO:0000313" key="3">
    <source>
        <dbReference type="EMBL" id="KPQ36443.1"/>
    </source>
</evidence>
<feature type="coiled-coil region" evidence="1">
    <location>
        <begin position="345"/>
        <end position="379"/>
    </location>
</feature>
<feature type="compositionally biased region" description="Polar residues" evidence="2">
    <location>
        <begin position="109"/>
        <end position="134"/>
    </location>
</feature>
<evidence type="ECO:0000256" key="2">
    <source>
        <dbReference type="SAM" id="MobiDB-lite"/>
    </source>
</evidence>
<reference evidence="3 4" key="1">
    <citation type="submission" date="2015-09" db="EMBL/GenBank/DDBJ databases">
        <title>Identification and resolution of microdiversity through metagenomic sequencing of parallel consortia.</title>
        <authorList>
            <person name="Nelson W.C."/>
            <person name="Romine M.F."/>
            <person name="Lindemann S.R."/>
        </authorList>
    </citation>
    <scope>NUCLEOTIDE SEQUENCE [LARGE SCALE GENOMIC DNA]</scope>
    <source>
        <strain evidence="3">Ana</strain>
    </source>
</reference>
<proteinExistence type="predicted"/>
<evidence type="ECO:0000256" key="1">
    <source>
        <dbReference type="SAM" id="Coils"/>
    </source>
</evidence>
<feature type="region of interest" description="Disordered" evidence="2">
    <location>
        <begin position="1"/>
        <end position="74"/>
    </location>
</feature>
<feature type="compositionally biased region" description="Polar residues" evidence="2">
    <location>
        <begin position="176"/>
        <end position="187"/>
    </location>
</feature>
<gene>
    <name evidence="3" type="ORF">HLUCCA11_06160</name>
</gene>
<protein>
    <submittedName>
        <fullName evidence="3">Phage shock protein A (IM30), suppresses sigma54-dependent transcription</fullName>
    </submittedName>
</protein>
<dbReference type="AlphaFoldDB" id="A0A0P8DI85"/>
<feature type="compositionally biased region" description="Low complexity" evidence="2">
    <location>
        <begin position="147"/>
        <end position="175"/>
    </location>
</feature>
<keyword evidence="1" id="KW-0175">Coiled coil</keyword>
<dbReference type="Proteomes" id="UP000050465">
    <property type="component" value="Unassembled WGS sequence"/>
</dbReference>
<feature type="region of interest" description="Disordered" evidence="2">
    <location>
        <begin position="147"/>
        <end position="210"/>
    </location>
</feature>
<feature type="compositionally biased region" description="Low complexity" evidence="2">
    <location>
        <begin position="32"/>
        <end position="42"/>
    </location>
</feature>
<feature type="region of interest" description="Disordered" evidence="2">
    <location>
        <begin position="392"/>
        <end position="416"/>
    </location>
</feature>
<accession>A0A0P8DI85</accession>
<feature type="region of interest" description="Disordered" evidence="2">
    <location>
        <begin position="91"/>
        <end position="135"/>
    </location>
</feature>